<proteinExistence type="predicted"/>
<dbReference type="AlphaFoldDB" id="A0A7R8YUS6"/>
<reference evidence="5 6" key="1">
    <citation type="submission" date="2020-11" db="EMBL/GenBank/DDBJ databases">
        <authorList>
            <person name="Wallbank WR R."/>
            <person name="Pardo Diaz C."/>
            <person name="Kozak K."/>
            <person name="Martin S."/>
            <person name="Jiggins C."/>
            <person name="Moest M."/>
            <person name="Warren A I."/>
            <person name="Generalovic N T."/>
            <person name="Byers J.R.P. K."/>
            <person name="Montejo-Kovacevich G."/>
            <person name="Yen C E."/>
        </authorList>
    </citation>
    <scope>NUCLEOTIDE SEQUENCE [LARGE SCALE GENOMIC DNA]</scope>
</reference>
<evidence type="ECO:0000259" key="4">
    <source>
        <dbReference type="Pfam" id="PF00248"/>
    </source>
</evidence>
<organism evidence="5 6">
    <name type="scientific">Hermetia illucens</name>
    <name type="common">Black soldier fly</name>
    <dbReference type="NCBI Taxonomy" id="343691"/>
    <lineage>
        <taxon>Eukaryota</taxon>
        <taxon>Metazoa</taxon>
        <taxon>Ecdysozoa</taxon>
        <taxon>Arthropoda</taxon>
        <taxon>Hexapoda</taxon>
        <taxon>Insecta</taxon>
        <taxon>Pterygota</taxon>
        <taxon>Neoptera</taxon>
        <taxon>Endopterygota</taxon>
        <taxon>Diptera</taxon>
        <taxon>Brachycera</taxon>
        <taxon>Stratiomyomorpha</taxon>
        <taxon>Stratiomyidae</taxon>
        <taxon>Hermetiinae</taxon>
        <taxon>Hermetia</taxon>
    </lineage>
</organism>
<dbReference type="SUPFAM" id="SSF51430">
    <property type="entry name" value="NAD(P)-linked oxidoreductase"/>
    <property type="match status" value="1"/>
</dbReference>
<feature type="binding site" evidence="2">
    <location>
        <position position="113"/>
    </location>
    <ligand>
        <name>substrate</name>
    </ligand>
</feature>
<evidence type="ECO:0000256" key="1">
    <source>
        <dbReference type="PIRSR" id="PIRSR000097-1"/>
    </source>
</evidence>
<dbReference type="FunFam" id="3.20.20.100:FF:000023">
    <property type="entry name" value="aldose reductase"/>
    <property type="match status" value="1"/>
</dbReference>
<dbReference type="PIRSF" id="PIRSF000097">
    <property type="entry name" value="AKR"/>
    <property type="match status" value="1"/>
</dbReference>
<dbReference type="Pfam" id="PF00248">
    <property type="entry name" value="Aldo_ket_red"/>
    <property type="match status" value="1"/>
</dbReference>
<dbReference type="Proteomes" id="UP000594454">
    <property type="component" value="Chromosome 2"/>
</dbReference>
<dbReference type="InterPro" id="IPR023210">
    <property type="entry name" value="NADP_OxRdtase_dom"/>
</dbReference>
<feature type="site" description="Lowers pKa of active site Tyr" evidence="3">
    <location>
        <position position="80"/>
    </location>
</feature>
<evidence type="ECO:0000313" key="6">
    <source>
        <dbReference type="Proteomes" id="UP000594454"/>
    </source>
</evidence>
<evidence type="ECO:0000256" key="2">
    <source>
        <dbReference type="PIRSR" id="PIRSR000097-2"/>
    </source>
</evidence>
<evidence type="ECO:0000256" key="3">
    <source>
        <dbReference type="PIRSR" id="PIRSR000097-3"/>
    </source>
</evidence>
<name>A0A7R8YUS6_HERIL</name>
<dbReference type="PANTHER" id="PTHR11732">
    <property type="entry name" value="ALDO/KETO REDUCTASE"/>
    <property type="match status" value="1"/>
</dbReference>
<dbReference type="PROSITE" id="PS00063">
    <property type="entry name" value="ALDOKETO_REDUCTASE_3"/>
    <property type="match status" value="1"/>
</dbReference>
<dbReference type="InterPro" id="IPR036812">
    <property type="entry name" value="NAD(P)_OxRdtase_dom_sf"/>
</dbReference>
<dbReference type="InterPro" id="IPR044488">
    <property type="entry name" value="AKR2E"/>
</dbReference>
<dbReference type="InterPro" id="IPR018170">
    <property type="entry name" value="Aldo/ket_reductase_CS"/>
</dbReference>
<dbReference type="OMA" id="WIEMEEL"/>
<dbReference type="EMBL" id="LR899010">
    <property type="protein sequence ID" value="CAD7083084.1"/>
    <property type="molecule type" value="Genomic_DNA"/>
</dbReference>
<protein>
    <recommendedName>
        <fullName evidence="4">NADP-dependent oxidoreductase domain-containing protein</fullName>
    </recommendedName>
</protein>
<feature type="domain" description="NADP-dependent oxidoreductase" evidence="4">
    <location>
        <begin position="25"/>
        <end position="292"/>
    </location>
</feature>
<gene>
    <name evidence="5" type="ORF">HERILL_LOCUS6068</name>
</gene>
<dbReference type="PRINTS" id="PR00069">
    <property type="entry name" value="ALDKETRDTASE"/>
</dbReference>
<dbReference type="InterPro" id="IPR020471">
    <property type="entry name" value="AKR"/>
</dbReference>
<dbReference type="CDD" id="cd19116">
    <property type="entry name" value="AKR_AKR2E1-5"/>
    <property type="match status" value="1"/>
</dbReference>
<keyword evidence="6" id="KW-1185">Reference proteome</keyword>
<feature type="active site" description="Proton donor" evidence="1">
    <location>
        <position position="51"/>
    </location>
</feature>
<dbReference type="Gene3D" id="3.20.20.100">
    <property type="entry name" value="NADP-dependent oxidoreductase domain"/>
    <property type="match status" value="1"/>
</dbReference>
<dbReference type="GO" id="GO:0016491">
    <property type="term" value="F:oxidoreductase activity"/>
    <property type="evidence" value="ECO:0007669"/>
    <property type="project" value="InterPro"/>
</dbReference>
<sequence length="318" mass="36138">MAKVPKVKLNNGLEMPAFGLGTFMSKPNEVAEAVKYAIDRGYRHFDTAFAYENESEVGRAIREKISEGVVKREDIFVTTKLWCIHHEPSRVEAACRKSLENLGLDYVDLYLIHFPVGFVYIDEKTLIPCKEGTSSILTNDVDYLDTWKAMESLVKAGLVRSIGLSNFNAAQTERVLKNCEIKPVTNQVQCSIEQNQKKLIEFSRKRDIIITAYSPLGRPNPSERKPSFFYENPTKAIAEKHKKTPAQIALRYVLQLGTVPIPKSVTKARIDENIEIFDFELSSDEMKLLDALHTGERVGAILKMIDNDHPYYPFKAEF</sequence>
<dbReference type="OrthoDB" id="416253at2759"/>
<evidence type="ECO:0000313" key="5">
    <source>
        <dbReference type="EMBL" id="CAD7083084.1"/>
    </source>
</evidence>
<dbReference type="PROSITE" id="PS00062">
    <property type="entry name" value="ALDOKETO_REDUCTASE_2"/>
    <property type="match status" value="1"/>
</dbReference>
<dbReference type="InParanoid" id="A0A7R8YUS6"/>
<dbReference type="PROSITE" id="PS00798">
    <property type="entry name" value="ALDOKETO_REDUCTASE_1"/>
    <property type="match status" value="1"/>
</dbReference>
<accession>A0A7R8YUS6</accession>